<evidence type="ECO:0000259" key="15">
    <source>
        <dbReference type="Pfam" id="PF07715"/>
    </source>
</evidence>
<dbReference type="PANTHER" id="PTHR32552:SF81">
    <property type="entry name" value="TONB-DEPENDENT OUTER MEMBRANE RECEPTOR"/>
    <property type="match status" value="1"/>
</dbReference>
<feature type="signal peptide" evidence="13">
    <location>
        <begin position="1"/>
        <end position="27"/>
    </location>
</feature>
<evidence type="ECO:0000256" key="11">
    <source>
        <dbReference type="PROSITE-ProRule" id="PRU01360"/>
    </source>
</evidence>
<evidence type="ECO:0000256" key="9">
    <source>
        <dbReference type="ARBA" id="ARBA00023136"/>
    </source>
</evidence>
<dbReference type="Gene3D" id="2.40.170.20">
    <property type="entry name" value="TonB-dependent receptor, beta-barrel domain"/>
    <property type="match status" value="1"/>
</dbReference>
<evidence type="ECO:0000256" key="3">
    <source>
        <dbReference type="ARBA" id="ARBA00022452"/>
    </source>
</evidence>
<dbReference type="GO" id="GO:0006826">
    <property type="term" value="P:iron ion transport"/>
    <property type="evidence" value="ECO:0007669"/>
    <property type="project" value="UniProtKB-KW"/>
</dbReference>
<dbReference type="RefSeq" id="WP_035013087.1">
    <property type="nucleotide sequence ID" value="NZ_ARZY01000003.1"/>
</dbReference>
<dbReference type="Proteomes" id="UP000019276">
    <property type="component" value="Unassembled WGS sequence"/>
</dbReference>
<dbReference type="Pfam" id="PF00593">
    <property type="entry name" value="TonB_dep_Rec_b-barrel"/>
    <property type="match status" value="1"/>
</dbReference>
<dbReference type="InterPro" id="IPR039426">
    <property type="entry name" value="TonB-dep_rcpt-like"/>
</dbReference>
<dbReference type="SUPFAM" id="SSF56935">
    <property type="entry name" value="Porins"/>
    <property type="match status" value="1"/>
</dbReference>
<feature type="chain" id="PRO_5004902005" evidence="13">
    <location>
        <begin position="28"/>
        <end position="701"/>
    </location>
</feature>
<dbReference type="STRING" id="1328313.DS2_02630"/>
<keyword evidence="5 11" id="KW-0812">Transmembrane</keyword>
<feature type="domain" description="TonB-dependent receptor plug" evidence="15">
    <location>
        <begin position="50"/>
        <end position="154"/>
    </location>
</feature>
<evidence type="ECO:0000313" key="17">
    <source>
        <dbReference type="Proteomes" id="UP000019276"/>
    </source>
</evidence>
<dbReference type="PROSITE" id="PS52016">
    <property type="entry name" value="TONB_DEPENDENT_REC_3"/>
    <property type="match status" value="1"/>
</dbReference>
<keyword evidence="7" id="KW-0406">Ion transport</keyword>
<keyword evidence="2 11" id="KW-0813">Transport</keyword>
<keyword evidence="13" id="KW-0732">Signal</keyword>
<keyword evidence="16" id="KW-0675">Receptor</keyword>
<keyword evidence="6" id="KW-0408">Iron</keyword>
<dbReference type="OrthoDB" id="127311at2"/>
<dbReference type="AlphaFoldDB" id="W7R236"/>
<dbReference type="GO" id="GO:0009279">
    <property type="term" value="C:cell outer membrane"/>
    <property type="evidence" value="ECO:0007669"/>
    <property type="project" value="UniProtKB-SubCell"/>
</dbReference>
<organism evidence="16 17">
    <name type="scientific">Catenovulum agarivorans DS-2</name>
    <dbReference type="NCBI Taxonomy" id="1328313"/>
    <lineage>
        <taxon>Bacteria</taxon>
        <taxon>Pseudomonadati</taxon>
        <taxon>Pseudomonadota</taxon>
        <taxon>Gammaproteobacteria</taxon>
        <taxon>Alteromonadales</taxon>
        <taxon>Alteromonadaceae</taxon>
        <taxon>Catenovulum</taxon>
    </lineage>
</organism>
<dbReference type="InterPro" id="IPR000531">
    <property type="entry name" value="Beta-barrel_TonB"/>
</dbReference>
<evidence type="ECO:0000259" key="14">
    <source>
        <dbReference type="Pfam" id="PF00593"/>
    </source>
</evidence>
<comment type="subcellular location">
    <subcellularLocation>
        <location evidence="1 11">Cell outer membrane</location>
        <topology evidence="1 11">Multi-pass membrane protein</topology>
    </subcellularLocation>
</comment>
<evidence type="ECO:0000256" key="5">
    <source>
        <dbReference type="ARBA" id="ARBA00022692"/>
    </source>
</evidence>
<keyword evidence="3 11" id="KW-1134">Transmembrane beta strand</keyword>
<dbReference type="eggNOG" id="COG4771">
    <property type="taxonomic scope" value="Bacteria"/>
</dbReference>
<protein>
    <submittedName>
        <fullName evidence="16">TonB-dependent receptor</fullName>
    </submittedName>
</protein>
<comment type="caution">
    <text evidence="16">The sequence shown here is derived from an EMBL/GenBank/DDBJ whole genome shotgun (WGS) entry which is preliminary data.</text>
</comment>
<dbReference type="InterPro" id="IPR036942">
    <property type="entry name" value="Beta-barrel_TonB_sf"/>
</dbReference>
<name>W7R236_9ALTE</name>
<evidence type="ECO:0000256" key="4">
    <source>
        <dbReference type="ARBA" id="ARBA00022496"/>
    </source>
</evidence>
<evidence type="ECO:0000256" key="13">
    <source>
        <dbReference type="SAM" id="SignalP"/>
    </source>
</evidence>
<evidence type="ECO:0000256" key="10">
    <source>
        <dbReference type="ARBA" id="ARBA00023237"/>
    </source>
</evidence>
<dbReference type="PANTHER" id="PTHR32552">
    <property type="entry name" value="FERRICHROME IRON RECEPTOR-RELATED"/>
    <property type="match status" value="1"/>
</dbReference>
<evidence type="ECO:0000256" key="6">
    <source>
        <dbReference type="ARBA" id="ARBA00023004"/>
    </source>
</evidence>
<dbReference type="Pfam" id="PF07715">
    <property type="entry name" value="Plug"/>
    <property type="match status" value="1"/>
</dbReference>
<gene>
    <name evidence="16" type="ORF">DS2_02630</name>
</gene>
<keyword evidence="9 11" id="KW-0472">Membrane</keyword>
<evidence type="ECO:0000256" key="7">
    <source>
        <dbReference type="ARBA" id="ARBA00023065"/>
    </source>
</evidence>
<dbReference type="EMBL" id="ARZY01000003">
    <property type="protein sequence ID" value="EWH11685.1"/>
    <property type="molecule type" value="Genomic_DNA"/>
</dbReference>
<keyword evidence="4" id="KW-0410">Iron transport</keyword>
<dbReference type="PATRIC" id="fig|1328313.3.peg.547"/>
<evidence type="ECO:0000256" key="2">
    <source>
        <dbReference type="ARBA" id="ARBA00022448"/>
    </source>
</evidence>
<dbReference type="InterPro" id="IPR012910">
    <property type="entry name" value="Plug_dom"/>
</dbReference>
<evidence type="ECO:0000256" key="1">
    <source>
        <dbReference type="ARBA" id="ARBA00004571"/>
    </source>
</evidence>
<reference evidence="16 17" key="1">
    <citation type="journal article" date="2014" name="Genome Announc.">
        <title>Draft Genome Sequence of the Agar-Degrading Bacterium Catenovulum sp. Strain DS-2, Isolated from Intestines of Haliotis diversicolor.</title>
        <authorList>
            <person name="Shan D."/>
            <person name="Li X."/>
            <person name="Gu Z."/>
            <person name="Wei G."/>
            <person name="Gao Z."/>
            <person name="Shao Z."/>
        </authorList>
    </citation>
    <scope>NUCLEOTIDE SEQUENCE [LARGE SCALE GENOMIC DNA]</scope>
    <source>
        <strain evidence="16 17">DS-2</strain>
    </source>
</reference>
<comment type="similarity">
    <text evidence="11 12">Belongs to the TonB-dependent receptor family.</text>
</comment>
<evidence type="ECO:0000256" key="8">
    <source>
        <dbReference type="ARBA" id="ARBA00023077"/>
    </source>
</evidence>
<evidence type="ECO:0000256" key="12">
    <source>
        <dbReference type="RuleBase" id="RU003357"/>
    </source>
</evidence>
<keyword evidence="17" id="KW-1185">Reference proteome</keyword>
<evidence type="ECO:0000313" key="16">
    <source>
        <dbReference type="EMBL" id="EWH11685.1"/>
    </source>
</evidence>
<feature type="domain" description="TonB-dependent receptor-like beta-barrel" evidence="14">
    <location>
        <begin position="232"/>
        <end position="659"/>
    </location>
</feature>
<keyword evidence="10 11" id="KW-0998">Cell outer membrane</keyword>
<keyword evidence="8 12" id="KW-0798">TonB box</keyword>
<proteinExistence type="inferred from homology"/>
<sequence length="701" mass="78673">MTYTLSPITKAIIITGLIASSVTSVSAENADNEVEVIEIQGDYRSQNIHTAPVSVSVLGADTIDFRAANHLDEILNVAPNVNFNGGSNRARFIQIRGLGASSEYDAPTSFPVGLYLDDVDYSPMGGAATLFDTKQVEIYRGPQGTRFGANALAGLIYVKSNEPTSYQSGQLKLGLANYNSQDIGIAYSNGLTDNWSYRVSAYQHFSDGFMENIYLDKTDTNGRDELSLRGKLRYDNQNDIVWDFTLSHIDIDNGYDAFSLNNDRTTLSDQPGFDKQESSSFSSNLAYQLTAGIKLHAIANLVDTDTAYGFDEDWSYVGIAPDSEYSSTDYYFHDKSNHSIEIRLNSTDQGRIFNQSTEWVVGVYAQNAADDLVRQYTWFANDFTSEFNNDKRAIFTQLDSQLSASWKLTLGARFEAHDFSYANNQGVSSSKTYDMFGGKAVIGYRPNSSGYYYASINRGYMAGGGNIDGDFPEEQRLFKPEYLTNYELGYKYQNNGLSYAVTAFYMDRQDVQLTRYVVADRNDAGDGFSPLISNADTGYSQGLEFEIDYLLTAETSVYGSFGWLKAMFDHQQKVPTEIEGEYKLVTSSRELSQAPSYTYLVGAVHTISSDLWVSAEVEGKDDHYFSDDYETRSYKTNIVNATVNYQAGDWVFKLWARNLFDKTYPIQGFYFGNDPRDGYADKHWYQYAEPRRVGLTAELEF</sequence>
<accession>W7R236</accession>